<dbReference type="Proteomes" id="UP000460949">
    <property type="component" value="Unassembled WGS sequence"/>
</dbReference>
<comment type="caution">
    <text evidence="1">The sequence shown here is derived from an EMBL/GenBank/DDBJ whole genome shotgun (WGS) entry which is preliminary data.</text>
</comment>
<evidence type="ECO:0000313" key="2">
    <source>
        <dbReference type="Proteomes" id="UP000460949"/>
    </source>
</evidence>
<evidence type="ECO:0000313" key="1">
    <source>
        <dbReference type="EMBL" id="MYL18584.1"/>
    </source>
</evidence>
<dbReference type="EMBL" id="WMET01000001">
    <property type="protein sequence ID" value="MYL18584.1"/>
    <property type="molecule type" value="Genomic_DNA"/>
</dbReference>
<proteinExistence type="predicted"/>
<reference evidence="1 2" key="1">
    <citation type="submission" date="2019-11" db="EMBL/GenBank/DDBJ databases">
        <title>Genome sequences of 17 halophilic strains isolated from different environments.</title>
        <authorList>
            <person name="Furrow R.E."/>
        </authorList>
    </citation>
    <scope>NUCLEOTIDE SEQUENCE [LARGE SCALE GENOMIC DNA]</scope>
    <source>
        <strain evidence="1 2">22511_23_Filter</strain>
    </source>
</reference>
<protein>
    <submittedName>
        <fullName evidence="1">Uncharacterized protein</fullName>
    </submittedName>
</protein>
<organism evidence="1 2">
    <name type="scientific">Halobacillus litoralis</name>
    <dbReference type="NCBI Taxonomy" id="45668"/>
    <lineage>
        <taxon>Bacteria</taxon>
        <taxon>Bacillati</taxon>
        <taxon>Bacillota</taxon>
        <taxon>Bacilli</taxon>
        <taxon>Bacillales</taxon>
        <taxon>Bacillaceae</taxon>
        <taxon>Halobacillus</taxon>
    </lineage>
</organism>
<gene>
    <name evidence="1" type="ORF">GLW04_01710</name>
</gene>
<dbReference type="AlphaFoldDB" id="A0A845DYQ5"/>
<dbReference type="RefSeq" id="WP_160835041.1">
    <property type="nucleotide sequence ID" value="NZ_WMET01000001.1"/>
</dbReference>
<accession>A0A845DYQ5</accession>
<name>A0A845DYQ5_9BACI</name>
<sequence>MNAFTAVTYDVCPHESLCEAMNRYEIEKEEDIEAAAARAAGQDVAPLVEVYQTPAGKEAGPLLYKTYRFEAYTCRCGEPRD</sequence>